<gene>
    <name evidence="2" type="ORF">FJW02_12705</name>
</gene>
<evidence type="ECO:0000313" key="2">
    <source>
        <dbReference type="EMBL" id="TPV36134.1"/>
    </source>
</evidence>
<organism evidence="2 3">
    <name type="scientific">Pantoea eucalypti</name>
    <dbReference type="NCBI Taxonomy" id="470933"/>
    <lineage>
        <taxon>Bacteria</taxon>
        <taxon>Pseudomonadati</taxon>
        <taxon>Pseudomonadota</taxon>
        <taxon>Gammaproteobacteria</taxon>
        <taxon>Enterobacterales</taxon>
        <taxon>Erwiniaceae</taxon>
        <taxon>Pantoea</taxon>
    </lineage>
</organism>
<name>A0ABY2ZPE5_9GAMM</name>
<proteinExistence type="predicted"/>
<evidence type="ECO:0000313" key="3">
    <source>
        <dbReference type="Proteomes" id="UP000315469"/>
    </source>
</evidence>
<evidence type="ECO:0000256" key="1">
    <source>
        <dbReference type="SAM" id="Phobius"/>
    </source>
</evidence>
<feature type="transmembrane region" description="Helical" evidence="1">
    <location>
        <begin position="78"/>
        <end position="97"/>
    </location>
</feature>
<reference evidence="2 3" key="1">
    <citation type="submission" date="2019-06" db="EMBL/GenBank/DDBJ databases">
        <title>Taxogenomics and systematics of the genus Pantoea.</title>
        <authorList>
            <person name="Tambong J.T."/>
        </authorList>
    </citation>
    <scope>NUCLEOTIDE SEQUENCE [LARGE SCALE GENOMIC DNA]</scope>
    <source>
        <strain evidence="2 3">LMG 24197</strain>
    </source>
</reference>
<dbReference type="EMBL" id="VHJB01000065">
    <property type="protein sequence ID" value="TPV36134.1"/>
    <property type="molecule type" value="Genomic_DNA"/>
</dbReference>
<dbReference type="RefSeq" id="WP_140916061.1">
    <property type="nucleotide sequence ID" value="NZ_CP045720.1"/>
</dbReference>
<protein>
    <submittedName>
        <fullName evidence="2">Uncharacterized protein</fullName>
    </submittedName>
</protein>
<keyword evidence="1" id="KW-0812">Transmembrane</keyword>
<keyword evidence="3" id="KW-1185">Reference proteome</keyword>
<comment type="caution">
    <text evidence="2">The sequence shown here is derived from an EMBL/GenBank/DDBJ whole genome shotgun (WGS) entry which is preliminary data.</text>
</comment>
<sequence length="125" mass="14632">MRISRLGWQKTSAEQSSGIQPKAPFWSLFLSQFSGKPHRWRFRTHILIISLLFSLPRLTCFFLVIFSAEKDKCHQSLMVASGFLLHLNGLIAVKYAVWYESFWLGHSLPQRLFPQNFKKYPDNLT</sequence>
<dbReference type="GeneID" id="90522882"/>
<keyword evidence="1" id="KW-1133">Transmembrane helix</keyword>
<feature type="transmembrane region" description="Helical" evidence="1">
    <location>
        <begin position="46"/>
        <end position="66"/>
    </location>
</feature>
<keyword evidence="1" id="KW-0472">Membrane</keyword>
<dbReference type="Proteomes" id="UP000315469">
    <property type="component" value="Unassembled WGS sequence"/>
</dbReference>
<accession>A0ABY2ZPE5</accession>